<evidence type="ECO:0000313" key="3">
    <source>
        <dbReference type="EMBL" id="AZQ35780.1"/>
    </source>
</evidence>
<keyword evidence="2" id="KW-1133">Transmembrane helix</keyword>
<sequence>MIVGLRDFDVGDLWLPALAAVAFALTVVRGFIRLDDDLDNPEGGFSGRQWAGRSGACDP</sequence>
<evidence type="ECO:0000313" key="4">
    <source>
        <dbReference type="Proteomes" id="UP000280298"/>
    </source>
</evidence>
<proteinExistence type="predicted"/>
<dbReference type="OrthoDB" id="2115240at201174"/>
<accession>A0A3Q9ENZ4</accession>
<feature type="region of interest" description="Disordered" evidence="1">
    <location>
        <begin position="40"/>
        <end position="59"/>
    </location>
</feature>
<feature type="transmembrane region" description="Helical" evidence="2">
    <location>
        <begin position="13"/>
        <end position="32"/>
    </location>
</feature>
<evidence type="ECO:0000256" key="1">
    <source>
        <dbReference type="SAM" id="MobiDB-lite"/>
    </source>
</evidence>
<organism evidence="3 4">
    <name type="scientific">Streptomyces cyaneochromogenes</name>
    <dbReference type="NCBI Taxonomy" id="2496836"/>
    <lineage>
        <taxon>Bacteria</taxon>
        <taxon>Bacillati</taxon>
        <taxon>Actinomycetota</taxon>
        <taxon>Actinomycetes</taxon>
        <taxon>Kitasatosporales</taxon>
        <taxon>Streptomycetaceae</taxon>
        <taxon>Streptomyces</taxon>
    </lineage>
</organism>
<keyword evidence="4" id="KW-1185">Reference proteome</keyword>
<dbReference type="EMBL" id="CP034539">
    <property type="protein sequence ID" value="AZQ35780.1"/>
    <property type="molecule type" value="Genomic_DNA"/>
</dbReference>
<dbReference type="Proteomes" id="UP000280298">
    <property type="component" value="Chromosome"/>
</dbReference>
<dbReference type="AlphaFoldDB" id="A0A3Q9ENZ4"/>
<dbReference type="KEGG" id="scya:EJ357_21645"/>
<reference evidence="3 4" key="1">
    <citation type="journal article" date="2019" name="Int. J. Syst. Evol. Microbiol.">
        <title>Streptomyces cyaneochromogenes sp. nov., a blue pigment-producing actinomycete from manganese-contaminated soil.</title>
        <authorList>
            <person name="Tang X."/>
            <person name="Zhao J."/>
            <person name="Li K."/>
            <person name="Chen Z."/>
            <person name="Sun Y."/>
            <person name="Gao J."/>
        </authorList>
    </citation>
    <scope>NUCLEOTIDE SEQUENCE [LARGE SCALE GENOMIC DNA]</scope>
    <source>
        <strain evidence="3 4">MK-45</strain>
    </source>
</reference>
<keyword evidence="2" id="KW-0812">Transmembrane</keyword>
<keyword evidence="2" id="KW-0472">Membrane</keyword>
<evidence type="ECO:0000256" key="2">
    <source>
        <dbReference type="SAM" id="Phobius"/>
    </source>
</evidence>
<dbReference type="RefSeq" id="WP_126393251.1">
    <property type="nucleotide sequence ID" value="NZ_CP034539.1"/>
</dbReference>
<protein>
    <submittedName>
        <fullName evidence="3">Uncharacterized protein</fullName>
    </submittedName>
</protein>
<gene>
    <name evidence="3" type="ORF">EJ357_21645</name>
</gene>
<name>A0A3Q9ENZ4_9ACTN</name>